<dbReference type="InterPro" id="IPR056009">
    <property type="entry name" value="DUF7587"/>
</dbReference>
<dbReference type="OrthoDB" id="5383867at2759"/>
<dbReference type="Pfam" id="PF24494">
    <property type="entry name" value="DUF7587"/>
    <property type="match status" value="1"/>
</dbReference>
<evidence type="ECO:0000259" key="2">
    <source>
        <dbReference type="Pfam" id="PF24494"/>
    </source>
</evidence>
<organism evidence="3 4">
    <name type="scientific">Aspergillus ruber (strain CBS 135680)</name>
    <dbReference type="NCBI Taxonomy" id="1388766"/>
    <lineage>
        <taxon>Eukaryota</taxon>
        <taxon>Fungi</taxon>
        <taxon>Dikarya</taxon>
        <taxon>Ascomycota</taxon>
        <taxon>Pezizomycotina</taxon>
        <taxon>Eurotiomycetes</taxon>
        <taxon>Eurotiomycetidae</taxon>
        <taxon>Eurotiales</taxon>
        <taxon>Aspergillaceae</taxon>
        <taxon>Aspergillus</taxon>
        <taxon>Aspergillus subgen. Aspergillus</taxon>
    </lineage>
</organism>
<feature type="domain" description="DUF7587" evidence="2">
    <location>
        <begin position="53"/>
        <end position="176"/>
    </location>
</feature>
<proteinExistence type="predicted"/>
<reference evidence="4" key="1">
    <citation type="journal article" date="2014" name="Nat. Commun.">
        <title>Genomic adaptations of the halophilic Dead Sea filamentous fungus Eurotium rubrum.</title>
        <authorList>
            <person name="Kis-Papo T."/>
            <person name="Weig A.R."/>
            <person name="Riley R."/>
            <person name="Persoh D."/>
            <person name="Salamov A."/>
            <person name="Sun H."/>
            <person name="Lipzen A."/>
            <person name="Wasser S.P."/>
            <person name="Rambold G."/>
            <person name="Grigoriev I.V."/>
            <person name="Nevo E."/>
        </authorList>
    </citation>
    <scope>NUCLEOTIDE SEQUENCE [LARGE SCALE GENOMIC DNA]</scope>
    <source>
        <strain evidence="4">CBS 135680</strain>
    </source>
</reference>
<dbReference type="RefSeq" id="XP_040633677.1">
    <property type="nucleotide sequence ID" value="XM_040783307.1"/>
</dbReference>
<sequence length="258" mass="29247">MRRQNSLIPSVSSNAASKNELRDNSTTVPSCIPLLSFECWIKMFVHPLPDNAKPSLLFRAECSSNTSFREGYLCARRTIYEGPPSLQEFDDHLSWKRKPTRFLSFGTWKRAMQRRKTLEREGKTDIVVIAVWVEHLSGVYSAEKIAARLGYSDTGLDPRRKIWNHRDEYLVEGGIVADEYRVLAIFEGGGPPRNIVFEYPSCRIAATLPSGFFPGRRSHNALGDIEDEIYSHLGVCDNMKRDGLVRAITGTSQFLLTM</sequence>
<gene>
    <name evidence="3" type="ORF">EURHEDRAFT_417897</name>
</gene>
<dbReference type="EMBL" id="KK088483">
    <property type="protein sequence ID" value="EYE89987.1"/>
    <property type="molecule type" value="Genomic_DNA"/>
</dbReference>
<feature type="compositionally biased region" description="Polar residues" evidence="1">
    <location>
        <begin position="1"/>
        <end position="17"/>
    </location>
</feature>
<evidence type="ECO:0000313" key="4">
    <source>
        <dbReference type="Proteomes" id="UP000019804"/>
    </source>
</evidence>
<protein>
    <recommendedName>
        <fullName evidence="2">DUF7587 domain-containing protein</fullName>
    </recommendedName>
</protein>
<dbReference type="AlphaFoldDB" id="A0A017RZ94"/>
<evidence type="ECO:0000256" key="1">
    <source>
        <dbReference type="SAM" id="MobiDB-lite"/>
    </source>
</evidence>
<dbReference type="HOGENOM" id="CLU_094304_0_0_1"/>
<dbReference type="Proteomes" id="UP000019804">
    <property type="component" value="Unassembled WGS sequence"/>
</dbReference>
<name>A0A017RZ94_ASPRC</name>
<dbReference type="GeneID" id="63698431"/>
<feature type="region of interest" description="Disordered" evidence="1">
    <location>
        <begin position="1"/>
        <end position="26"/>
    </location>
</feature>
<evidence type="ECO:0000313" key="3">
    <source>
        <dbReference type="EMBL" id="EYE89987.1"/>
    </source>
</evidence>
<accession>A0A017RZ94</accession>
<keyword evidence="4" id="KW-1185">Reference proteome</keyword>